<dbReference type="AlphaFoldDB" id="A0A7S8HH50"/>
<feature type="region of interest" description="Disordered" evidence="1">
    <location>
        <begin position="123"/>
        <end position="189"/>
    </location>
</feature>
<keyword evidence="2" id="KW-0472">Membrane</keyword>
<evidence type="ECO:0000256" key="1">
    <source>
        <dbReference type="SAM" id="MobiDB-lite"/>
    </source>
</evidence>
<organism evidence="3 4">
    <name type="scientific">Mangrovibacillus cuniculi</name>
    <dbReference type="NCBI Taxonomy" id="2593652"/>
    <lineage>
        <taxon>Bacteria</taxon>
        <taxon>Bacillati</taxon>
        <taxon>Bacillota</taxon>
        <taxon>Bacilli</taxon>
        <taxon>Bacillales</taxon>
        <taxon>Bacillaceae</taxon>
        <taxon>Mangrovibacillus</taxon>
    </lineage>
</organism>
<dbReference type="KEGG" id="mcui:G8O30_15795"/>
<evidence type="ECO:0000313" key="3">
    <source>
        <dbReference type="EMBL" id="QPC48276.1"/>
    </source>
</evidence>
<evidence type="ECO:0000256" key="2">
    <source>
        <dbReference type="SAM" id="Phobius"/>
    </source>
</evidence>
<dbReference type="EMBL" id="CP049742">
    <property type="protein sequence ID" value="QPC48276.1"/>
    <property type="molecule type" value="Genomic_DNA"/>
</dbReference>
<evidence type="ECO:0000313" key="4">
    <source>
        <dbReference type="Proteomes" id="UP000593626"/>
    </source>
</evidence>
<feature type="compositionally biased region" description="Gly residues" evidence="1">
    <location>
        <begin position="131"/>
        <end position="140"/>
    </location>
</feature>
<feature type="transmembrane region" description="Helical" evidence="2">
    <location>
        <begin position="434"/>
        <end position="454"/>
    </location>
</feature>
<keyword evidence="2" id="KW-1133">Transmembrane helix</keyword>
<dbReference type="Proteomes" id="UP000593626">
    <property type="component" value="Chromosome"/>
</dbReference>
<accession>A0A7S8HH50</accession>
<feature type="compositionally biased region" description="Polar residues" evidence="1">
    <location>
        <begin position="159"/>
        <end position="173"/>
    </location>
</feature>
<gene>
    <name evidence="3" type="ORF">G8O30_15795</name>
</gene>
<name>A0A7S8HH50_9BACI</name>
<reference evidence="3 4" key="1">
    <citation type="submission" date="2019-07" db="EMBL/GenBank/DDBJ databases">
        <title>Genome sequence of 2 isolates from Red Sea Mangroves.</title>
        <authorList>
            <person name="Sefrji F."/>
            <person name="Michoud G."/>
            <person name="Merlino G."/>
            <person name="Daffonchio D."/>
        </authorList>
    </citation>
    <scope>NUCLEOTIDE SEQUENCE [LARGE SCALE GENOMIC DNA]</scope>
    <source>
        <strain evidence="3 4">R1DC41</strain>
    </source>
</reference>
<proteinExistence type="predicted"/>
<dbReference type="RefSeq" id="WP_239672965.1">
    <property type="nucleotide sequence ID" value="NZ_CP049742.1"/>
</dbReference>
<keyword evidence="4" id="KW-1185">Reference proteome</keyword>
<keyword evidence="2" id="KW-0812">Transmembrane</keyword>
<sequence length="494" mass="51815">MLAKMINRIIATLSIAIILFWSAFPVVGYASFITPGEVMKPGKVSKPGEIPAVGEFMIPGEVMEPGEVVEGGETPSSGGQAVTGQPLLPQAPYKSGNLLIPNVPPPPTYPIWLIITDSGSVLDPSDPNGGKVTGGTGEGITAGENPSGGKIEKGDGMDSNGNMESGDSGSTKNVKSESPFAKENNAFYDTGELPHPLRVMLKSSDPEDRGVVGHVSGAVEDYKEYYLGFLNKEVIGGATSWYAGFNLKRVEGKNGFKVSAKREIKNSIFKGLYNEYLQYDDAGKSKSLGNHTKYIKESTFNKFRQTKGLWTTDTTYASALKQSLSNVNNEWNPLSIKKDVNSWNPFKKVGLNKAFGSGSMLGKLSGPMNYALAAVGSVYDFGEGGKMAKFGYQSTEFAASLTTEIGIGVATTGLSSIASSVAAGALVGSAVPGLGTVVGAAAGLAVAVASNYLLNGTTRGKRLKSNLTQAVNLGYKKVTKGIRSAWGGLKGLVS</sequence>
<protein>
    <submittedName>
        <fullName evidence="3">Uncharacterized protein</fullName>
    </submittedName>
</protein>